<feature type="compositionally biased region" description="Acidic residues" evidence="1">
    <location>
        <begin position="117"/>
        <end position="127"/>
    </location>
</feature>
<feature type="region of interest" description="Disordered" evidence="1">
    <location>
        <begin position="105"/>
        <end position="127"/>
    </location>
</feature>
<reference evidence="2" key="2">
    <citation type="submission" date="2020-11" db="EMBL/GenBank/DDBJ databases">
        <authorList>
            <person name="McCartney M.A."/>
            <person name="Auch B."/>
            <person name="Kono T."/>
            <person name="Mallez S."/>
            <person name="Becker A."/>
            <person name="Gohl D.M."/>
            <person name="Silverstein K.A.T."/>
            <person name="Koren S."/>
            <person name="Bechman K.B."/>
            <person name="Herman A."/>
            <person name="Abrahante J.E."/>
            <person name="Garbe J."/>
        </authorList>
    </citation>
    <scope>NUCLEOTIDE SEQUENCE</scope>
    <source>
        <strain evidence="2">Duluth1</strain>
        <tissue evidence="2">Whole animal</tissue>
    </source>
</reference>
<accession>A0A9D4MHA4</accession>
<feature type="compositionally biased region" description="Acidic residues" evidence="1">
    <location>
        <begin position="33"/>
        <end position="44"/>
    </location>
</feature>
<evidence type="ECO:0000313" key="2">
    <source>
        <dbReference type="EMBL" id="KAH3876109.1"/>
    </source>
</evidence>
<dbReference type="EMBL" id="JAIWYP010000002">
    <property type="protein sequence ID" value="KAH3876109.1"/>
    <property type="molecule type" value="Genomic_DNA"/>
</dbReference>
<proteinExistence type="predicted"/>
<dbReference type="Proteomes" id="UP000828390">
    <property type="component" value="Unassembled WGS sequence"/>
</dbReference>
<organism evidence="2 3">
    <name type="scientific">Dreissena polymorpha</name>
    <name type="common">Zebra mussel</name>
    <name type="synonym">Mytilus polymorpha</name>
    <dbReference type="NCBI Taxonomy" id="45954"/>
    <lineage>
        <taxon>Eukaryota</taxon>
        <taxon>Metazoa</taxon>
        <taxon>Spiralia</taxon>
        <taxon>Lophotrochozoa</taxon>
        <taxon>Mollusca</taxon>
        <taxon>Bivalvia</taxon>
        <taxon>Autobranchia</taxon>
        <taxon>Heteroconchia</taxon>
        <taxon>Euheterodonta</taxon>
        <taxon>Imparidentia</taxon>
        <taxon>Neoheterodontei</taxon>
        <taxon>Myida</taxon>
        <taxon>Dreissenoidea</taxon>
        <taxon>Dreissenidae</taxon>
        <taxon>Dreissena</taxon>
    </lineage>
</organism>
<sequence>MVKGVIELSFVCVPCRERPSVEVMEVYLRDDSISESESDNESVPESDHESVPEPGQETESESDQQSEPESDMDTSVHVTVVRVSDVPIDTSVRVIEVLVSAVPMETNDDRSFRAEAPFEEPEDDFEQ</sequence>
<name>A0A9D4MHA4_DREPO</name>
<protein>
    <submittedName>
        <fullName evidence="2">Uncharacterized protein</fullName>
    </submittedName>
</protein>
<feature type="region of interest" description="Disordered" evidence="1">
    <location>
        <begin position="29"/>
        <end position="78"/>
    </location>
</feature>
<gene>
    <name evidence="2" type="ORF">DPMN_039390</name>
</gene>
<evidence type="ECO:0000256" key="1">
    <source>
        <dbReference type="SAM" id="MobiDB-lite"/>
    </source>
</evidence>
<comment type="caution">
    <text evidence="2">The sequence shown here is derived from an EMBL/GenBank/DDBJ whole genome shotgun (WGS) entry which is preliminary data.</text>
</comment>
<feature type="compositionally biased region" description="Acidic residues" evidence="1">
    <location>
        <begin position="56"/>
        <end position="72"/>
    </location>
</feature>
<evidence type="ECO:0000313" key="3">
    <source>
        <dbReference type="Proteomes" id="UP000828390"/>
    </source>
</evidence>
<reference evidence="2" key="1">
    <citation type="journal article" date="2019" name="bioRxiv">
        <title>The Genome of the Zebra Mussel, Dreissena polymorpha: A Resource for Invasive Species Research.</title>
        <authorList>
            <person name="McCartney M.A."/>
            <person name="Auch B."/>
            <person name="Kono T."/>
            <person name="Mallez S."/>
            <person name="Zhang Y."/>
            <person name="Obille A."/>
            <person name="Becker A."/>
            <person name="Abrahante J.E."/>
            <person name="Garbe J."/>
            <person name="Badalamenti J.P."/>
            <person name="Herman A."/>
            <person name="Mangelson H."/>
            <person name="Liachko I."/>
            <person name="Sullivan S."/>
            <person name="Sone E.D."/>
            <person name="Koren S."/>
            <person name="Silverstein K.A.T."/>
            <person name="Beckman K.B."/>
            <person name="Gohl D.M."/>
        </authorList>
    </citation>
    <scope>NUCLEOTIDE SEQUENCE</scope>
    <source>
        <strain evidence="2">Duluth1</strain>
        <tissue evidence="2">Whole animal</tissue>
    </source>
</reference>
<keyword evidence="3" id="KW-1185">Reference proteome</keyword>
<dbReference type="AlphaFoldDB" id="A0A9D4MHA4"/>